<organism evidence="1 2">
    <name type="scientific">Pholiota conissans</name>
    <dbReference type="NCBI Taxonomy" id="109636"/>
    <lineage>
        <taxon>Eukaryota</taxon>
        <taxon>Fungi</taxon>
        <taxon>Dikarya</taxon>
        <taxon>Basidiomycota</taxon>
        <taxon>Agaricomycotina</taxon>
        <taxon>Agaricomycetes</taxon>
        <taxon>Agaricomycetidae</taxon>
        <taxon>Agaricales</taxon>
        <taxon>Agaricineae</taxon>
        <taxon>Strophariaceae</taxon>
        <taxon>Pholiota</taxon>
    </lineage>
</organism>
<comment type="caution">
    <text evidence="1">The sequence shown here is derived from an EMBL/GenBank/DDBJ whole genome shotgun (WGS) entry which is preliminary data.</text>
</comment>
<dbReference type="AlphaFoldDB" id="A0A9P5YWY8"/>
<name>A0A9P5YWY8_9AGAR</name>
<dbReference type="EMBL" id="MU155302">
    <property type="protein sequence ID" value="KAF9476220.1"/>
    <property type="molecule type" value="Genomic_DNA"/>
</dbReference>
<dbReference type="OrthoDB" id="2269034at2759"/>
<evidence type="ECO:0000313" key="1">
    <source>
        <dbReference type="EMBL" id="KAF9476220.1"/>
    </source>
</evidence>
<evidence type="ECO:0008006" key="3">
    <source>
        <dbReference type="Google" id="ProtNLM"/>
    </source>
</evidence>
<gene>
    <name evidence="1" type="ORF">BDN70DRAFT_897534</name>
</gene>
<sequence>MYDSVDISTAAIYSKEKHEYTQAVMSKTVSKTEYSTTFKAREPRIEQQFWVETIGIIEISRAGEWRLLKKGKFVRAGRCRNPMGMNTADDPRAVVFTSHPLGSSFMATTSRSLINTLPHGILGEIFKEFIPQNSLQSPQPDVTIAPMVLCHVCSFWRSLVLTNPSLWLYLYLLFYTWKTGQGDSYLVEIKGKFKFTSWWAKNQGTIAPFLRFDADAKVYLPPERYKLDLSRKKTPLFYALLGPYATDCMLQLRTLVKSDERAWTTFSEAQCRTPSYIPYRRRRLSVQNAVMLRNFNVPKHWSNLTRIILAGISINLDVWYSLLSTLRTLALHSYVTLVDGQRAINELLMVLQSAPGITTLFLEDSCDSFFVNRHVSTMELRPSSIVPHPQFFANPRVARPQYAGRR</sequence>
<reference evidence="1" key="1">
    <citation type="submission" date="2020-11" db="EMBL/GenBank/DDBJ databases">
        <authorList>
            <consortium name="DOE Joint Genome Institute"/>
            <person name="Ahrendt S."/>
            <person name="Riley R."/>
            <person name="Andreopoulos W."/>
            <person name="Labutti K."/>
            <person name="Pangilinan J."/>
            <person name="Ruiz-Duenas F.J."/>
            <person name="Barrasa J.M."/>
            <person name="Sanchez-Garcia M."/>
            <person name="Camarero S."/>
            <person name="Miyauchi S."/>
            <person name="Serrano A."/>
            <person name="Linde D."/>
            <person name="Babiker R."/>
            <person name="Drula E."/>
            <person name="Ayuso-Fernandez I."/>
            <person name="Pacheco R."/>
            <person name="Padilla G."/>
            <person name="Ferreira P."/>
            <person name="Barriuso J."/>
            <person name="Kellner H."/>
            <person name="Castanera R."/>
            <person name="Alfaro M."/>
            <person name="Ramirez L."/>
            <person name="Pisabarro A.G."/>
            <person name="Kuo A."/>
            <person name="Tritt A."/>
            <person name="Lipzen A."/>
            <person name="He G."/>
            <person name="Yan M."/>
            <person name="Ng V."/>
            <person name="Cullen D."/>
            <person name="Martin F."/>
            <person name="Rosso M.-N."/>
            <person name="Henrissat B."/>
            <person name="Hibbett D."/>
            <person name="Martinez A.T."/>
            <person name="Grigoriev I.V."/>
        </authorList>
    </citation>
    <scope>NUCLEOTIDE SEQUENCE</scope>
    <source>
        <strain evidence="1">CIRM-BRFM 674</strain>
    </source>
</reference>
<proteinExistence type="predicted"/>
<protein>
    <recommendedName>
        <fullName evidence="3">F-box domain-containing protein</fullName>
    </recommendedName>
</protein>
<evidence type="ECO:0000313" key="2">
    <source>
        <dbReference type="Proteomes" id="UP000807469"/>
    </source>
</evidence>
<accession>A0A9P5YWY8</accession>
<keyword evidence="2" id="KW-1185">Reference proteome</keyword>
<dbReference type="Proteomes" id="UP000807469">
    <property type="component" value="Unassembled WGS sequence"/>
</dbReference>